<organism evidence="3 4">
    <name type="scientific">Apiospora arundinis</name>
    <dbReference type="NCBI Taxonomy" id="335852"/>
    <lineage>
        <taxon>Eukaryota</taxon>
        <taxon>Fungi</taxon>
        <taxon>Dikarya</taxon>
        <taxon>Ascomycota</taxon>
        <taxon>Pezizomycotina</taxon>
        <taxon>Sordariomycetes</taxon>
        <taxon>Xylariomycetidae</taxon>
        <taxon>Amphisphaeriales</taxon>
        <taxon>Apiosporaceae</taxon>
        <taxon>Apiospora</taxon>
    </lineage>
</organism>
<sequence>MAYRALMPKSVRGSARSVSQNARASRHHSASAVSPDSRHYRVTKHRSPNKCPKKSKNEWNKIWPVIECIYSKMNATGEETLAILEVTYGFEVSINTFKTKLKERGCEKNNQGQTQLTSQSKAHLNPERPRTRRSIRLRPPYQNTPYPEYVLTEELWRRPHSLQPKCYIPQTRLVFHVMKYVNGFFDDANRRNMDNPQSVFYNGEIYSIRCQEIYGAFLRKWQAELIKKGEKEEKKNTQKLHFRFNENARLKADIANVLTERVFGPLMNDLKRCSPQILGFLWNVFRVLHELSSQLEIPKKRRRSAKERAARAEKRQSRGTSWKRPGGICDSTQDILSAFFCGIQQLQSQPEDRHHQGLADIFQAMVKIEQNDLRQTICVISLCTARTLSSWLEKDDPLMLKTWATYYRLWGNNGLDQAQFITSYQTALQLAKSKYGIDDDYTVSVLCDFVEAAQTVCEDKALVQSLARELWKRTATSYGQELRWSLKARGLATAALALAQASLADYTEARRVYTIETRARLGRHKSQVFLALNPKPSPRHADHVAETLKAAIRSLDPNDWDCKLALAALRETFGRCDDQFFFGKETAKQYQEAKALRKKAIETKLETKN</sequence>
<feature type="region of interest" description="Disordered" evidence="1">
    <location>
        <begin position="1"/>
        <end position="54"/>
    </location>
</feature>
<dbReference type="InterPro" id="IPR025676">
    <property type="entry name" value="Clr5_dom"/>
</dbReference>
<name>A0ABR2HZ17_9PEZI</name>
<dbReference type="Proteomes" id="UP001390339">
    <property type="component" value="Unassembled WGS sequence"/>
</dbReference>
<feature type="compositionally biased region" description="Basic residues" evidence="1">
    <location>
        <begin position="40"/>
        <end position="54"/>
    </location>
</feature>
<evidence type="ECO:0000259" key="2">
    <source>
        <dbReference type="Pfam" id="PF14420"/>
    </source>
</evidence>
<gene>
    <name evidence="3" type="ORF">PGQ11_011074</name>
</gene>
<feature type="compositionally biased region" description="Polar residues" evidence="1">
    <location>
        <begin position="108"/>
        <end position="122"/>
    </location>
</feature>
<protein>
    <recommendedName>
        <fullName evidence="2">Clr5 domain-containing protein</fullName>
    </recommendedName>
</protein>
<feature type="compositionally biased region" description="Basic and acidic residues" evidence="1">
    <location>
        <begin position="306"/>
        <end position="316"/>
    </location>
</feature>
<dbReference type="EMBL" id="JAPCWZ010000007">
    <property type="protein sequence ID" value="KAK8855162.1"/>
    <property type="molecule type" value="Genomic_DNA"/>
</dbReference>
<evidence type="ECO:0000313" key="3">
    <source>
        <dbReference type="EMBL" id="KAK8855162.1"/>
    </source>
</evidence>
<evidence type="ECO:0000313" key="4">
    <source>
        <dbReference type="Proteomes" id="UP001390339"/>
    </source>
</evidence>
<feature type="region of interest" description="Disordered" evidence="1">
    <location>
        <begin position="302"/>
        <end position="323"/>
    </location>
</feature>
<accession>A0ABR2HZ17</accession>
<comment type="caution">
    <text evidence="3">The sequence shown here is derived from an EMBL/GenBank/DDBJ whole genome shotgun (WGS) entry which is preliminary data.</text>
</comment>
<evidence type="ECO:0000256" key="1">
    <source>
        <dbReference type="SAM" id="MobiDB-lite"/>
    </source>
</evidence>
<feature type="region of interest" description="Disordered" evidence="1">
    <location>
        <begin position="105"/>
        <end position="139"/>
    </location>
</feature>
<feature type="domain" description="Clr5" evidence="2">
    <location>
        <begin position="56"/>
        <end position="108"/>
    </location>
</feature>
<keyword evidence="4" id="KW-1185">Reference proteome</keyword>
<dbReference type="Pfam" id="PF14420">
    <property type="entry name" value="Clr5"/>
    <property type="match status" value="1"/>
</dbReference>
<proteinExistence type="predicted"/>
<reference evidence="3 4" key="1">
    <citation type="journal article" date="2024" name="IMA Fungus">
        <title>Apiospora arundinis, a panoply of carbohydrate-active enzymes and secondary metabolites.</title>
        <authorList>
            <person name="Sorensen T."/>
            <person name="Petersen C."/>
            <person name="Muurmann A.T."/>
            <person name="Christiansen J.V."/>
            <person name="Brundto M.L."/>
            <person name="Overgaard C.K."/>
            <person name="Boysen A.T."/>
            <person name="Wollenberg R.D."/>
            <person name="Larsen T.O."/>
            <person name="Sorensen J.L."/>
            <person name="Nielsen K.L."/>
            <person name="Sondergaard T.E."/>
        </authorList>
    </citation>
    <scope>NUCLEOTIDE SEQUENCE [LARGE SCALE GENOMIC DNA]</scope>
    <source>
        <strain evidence="3 4">AAU 773</strain>
    </source>
</reference>